<protein>
    <submittedName>
        <fullName evidence="12">Uncharacterized protein</fullName>
    </submittedName>
</protein>
<feature type="region of interest" description="Disordered" evidence="11">
    <location>
        <begin position="93"/>
        <end position="139"/>
    </location>
</feature>
<accession>A0A5J5C1B4</accession>
<evidence type="ECO:0000313" key="12">
    <source>
        <dbReference type="EMBL" id="KAA8547717.1"/>
    </source>
</evidence>
<evidence type="ECO:0000256" key="9">
    <source>
        <dbReference type="ARBA" id="ARBA00023180"/>
    </source>
</evidence>
<dbReference type="Pfam" id="PF10151">
    <property type="entry name" value="TMEM214"/>
    <property type="match status" value="1"/>
</dbReference>
<dbReference type="AlphaFoldDB" id="A0A5J5C1B4"/>
<comment type="subcellular location">
    <subcellularLocation>
        <location evidence="1">Endoplasmic reticulum membrane</location>
        <topology evidence="1">Multi-pass membrane protein</topology>
    </subcellularLocation>
</comment>
<keyword evidence="7" id="KW-1133">Transmembrane helix</keyword>
<keyword evidence="6" id="KW-0256">Endoplasmic reticulum</keyword>
<feature type="region of interest" description="Disordered" evidence="11">
    <location>
        <begin position="35"/>
        <end position="58"/>
    </location>
</feature>
<evidence type="ECO:0000256" key="4">
    <source>
        <dbReference type="ARBA" id="ARBA00022692"/>
    </source>
</evidence>
<evidence type="ECO:0000256" key="3">
    <source>
        <dbReference type="ARBA" id="ARBA00011720"/>
    </source>
</evidence>
<evidence type="ECO:0000256" key="8">
    <source>
        <dbReference type="ARBA" id="ARBA00023136"/>
    </source>
</evidence>
<keyword evidence="13" id="KW-1185">Reference proteome</keyword>
<proteinExistence type="inferred from homology"/>
<comment type="subunit">
    <text evidence="3">Constitutively interacts with CASP4; required for the localization of procaspase 4 to the ER.</text>
</comment>
<evidence type="ECO:0000256" key="1">
    <source>
        <dbReference type="ARBA" id="ARBA00004477"/>
    </source>
</evidence>
<dbReference type="EMBL" id="CM018032">
    <property type="protein sequence ID" value="KAA8547717.1"/>
    <property type="molecule type" value="Genomic_DNA"/>
</dbReference>
<keyword evidence="5" id="KW-0053">Apoptosis</keyword>
<dbReference type="Proteomes" id="UP000325577">
    <property type="component" value="Linkage Group LG1"/>
</dbReference>
<feature type="compositionally biased region" description="Basic residues" evidence="11">
    <location>
        <begin position="125"/>
        <end position="134"/>
    </location>
</feature>
<gene>
    <name evidence="12" type="ORF">F0562_004146</name>
</gene>
<sequence length="514" mass="56919">MEENSAAIEAILRGEESSKVNDNVSNDYGWQTVSYAKSQRKRSKNPPEKFSDPQKLGSAFSGDVFQSIEQHSEERRRRALEAQKAAIVGDIENSAAKLNDDDGEGGSDVEASNGAHNGGTEAKKPKPKKPKKPKVSVADAAEKIDTSDLAAFLADITASYESQQDIQLMRFADYFGRAFASVSASQFPWMKTFKESSVAKMTGIPLSHISEAVYKTSVEWLNQRSLEALCSFVLWSLDSILGDLAIHQGSVKGLKKVVQQVPSKSQVDIFMVLAMVLRRKPDVLISLLPIMRENPKYQGQDKLPVIIWLIAQACQGDLVVGLFIWVYLLLPMLSSKSSSNPQSRDLILQLVERILSAPKARPILLNGAVRKGERLVPPSALELLMRATFPAPSARVKATERFEAVYPTLKDVALAGSPGSKATKQMTQQIFQFALKAAGEGIPELSREASDIFIWCLTQNPECYKQWDNLYLDNLEASVVVLRKLSDEWKEQSVKHSTLEPLKVTFKEFQAEGK</sequence>
<keyword evidence="4" id="KW-0812">Transmembrane</keyword>
<evidence type="ECO:0000256" key="5">
    <source>
        <dbReference type="ARBA" id="ARBA00022703"/>
    </source>
</evidence>
<keyword evidence="9" id="KW-0325">Glycoprotein</keyword>
<organism evidence="12 13">
    <name type="scientific">Nyssa sinensis</name>
    <dbReference type="NCBI Taxonomy" id="561372"/>
    <lineage>
        <taxon>Eukaryota</taxon>
        <taxon>Viridiplantae</taxon>
        <taxon>Streptophyta</taxon>
        <taxon>Embryophyta</taxon>
        <taxon>Tracheophyta</taxon>
        <taxon>Spermatophyta</taxon>
        <taxon>Magnoliopsida</taxon>
        <taxon>eudicotyledons</taxon>
        <taxon>Gunneridae</taxon>
        <taxon>Pentapetalae</taxon>
        <taxon>asterids</taxon>
        <taxon>Cornales</taxon>
        <taxon>Nyssaceae</taxon>
        <taxon>Nyssa</taxon>
    </lineage>
</organism>
<evidence type="ECO:0000256" key="6">
    <source>
        <dbReference type="ARBA" id="ARBA00022824"/>
    </source>
</evidence>
<evidence type="ECO:0000256" key="11">
    <source>
        <dbReference type="SAM" id="MobiDB-lite"/>
    </source>
</evidence>
<dbReference type="OrthoDB" id="10022292at2759"/>
<evidence type="ECO:0000256" key="10">
    <source>
        <dbReference type="ARBA" id="ARBA00024938"/>
    </source>
</evidence>
<dbReference type="GO" id="GO:0005789">
    <property type="term" value="C:endoplasmic reticulum membrane"/>
    <property type="evidence" value="ECO:0007669"/>
    <property type="project" value="UniProtKB-SubCell"/>
</dbReference>
<dbReference type="InterPro" id="IPR019308">
    <property type="entry name" value="TMEM214"/>
</dbReference>
<keyword evidence="8" id="KW-0472">Membrane</keyword>
<comment type="function">
    <text evidence="10">Critical mediator, in cooperation with CASP4, of endoplasmic reticulum-stress induced apoptosis. Required or the activation of CASP4 following endoplasmic reticulum stress.</text>
</comment>
<name>A0A5J5C1B4_9ASTE</name>
<evidence type="ECO:0000256" key="7">
    <source>
        <dbReference type="ARBA" id="ARBA00022989"/>
    </source>
</evidence>
<reference evidence="12 13" key="1">
    <citation type="submission" date="2019-09" db="EMBL/GenBank/DDBJ databases">
        <title>A chromosome-level genome assembly of the Chinese tupelo Nyssa sinensis.</title>
        <authorList>
            <person name="Yang X."/>
            <person name="Kang M."/>
            <person name="Yang Y."/>
            <person name="Xiong H."/>
            <person name="Wang M."/>
            <person name="Zhang Z."/>
            <person name="Wang Z."/>
            <person name="Wu H."/>
            <person name="Ma T."/>
            <person name="Liu J."/>
            <person name="Xi Z."/>
        </authorList>
    </citation>
    <scope>NUCLEOTIDE SEQUENCE [LARGE SCALE GENOMIC DNA]</scope>
    <source>
        <strain evidence="12">J267</strain>
        <tissue evidence="12">Leaf</tissue>
    </source>
</reference>
<dbReference type="PANTHER" id="PTHR13448">
    <property type="entry name" value="TRANSMEMBRANE PROTEIN 214"/>
    <property type="match status" value="1"/>
</dbReference>
<evidence type="ECO:0000256" key="2">
    <source>
        <dbReference type="ARBA" id="ARBA00007984"/>
    </source>
</evidence>
<dbReference type="PANTHER" id="PTHR13448:SF0">
    <property type="entry name" value="TRANSMEMBRANE PROTEIN 214"/>
    <property type="match status" value="1"/>
</dbReference>
<evidence type="ECO:0000313" key="13">
    <source>
        <dbReference type="Proteomes" id="UP000325577"/>
    </source>
</evidence>
<dbReference type="GO" id="GO:0005794">
    <property type="term" value="C:Golgi apparatus"/>
    <property type="evidence" value="ECO:0007669"/>
    <property type="project" value="TreeGrafter"/>
</dbReference>
<comment type="similarity">
    <text evidence="2">Belongs to the TMEM214 family.</text>
</comment>